<evidence type="ECO:0000313" key="4">
    <source>
        <dbReference type="EMBL" id="KAG5274717.1"/>
    </source>
</evidence>
<comment type="caution">
    <text evidence="4">The sequence shown here is derived from an EMBL/GenBank/DDBJ whole genome shotgun (WGS) entry which is preliminary data.</text>
</comment>
<sequence length="353" mass="39011">MKVQWFKQDEEMLPGLNVKTDSSDTYTSLGLSKCQRKDTGEVRVKIKNEHGTIDATTQLIVLDKPTPPQPPIEVVESSLSTIEFKWRTPKDDGGCPVTNYVLERQQLGRNTWTKLGDIPGKPSYRDTDVDPGRKYTYRIKAKNTEGISDVMETDDIAAGLLSNTGGSNIIGYNLEKRKRGSNLWSMVNRPNEPIKEKKCAVKDVIEGAEYEFRVAAINISGAGDPSGPSELVFARDPKKPPGKVIDLKLTGSNYNSLSLSWTKPKTVVGVEDEAKGYFVEVRPIDNIEWSRCNATASILTSFTVIGLKSMAMYWVRVIGTNDGGEGDPQGFDNYIIAMPPPGQYCSDLAQHVI</sequence>
<gene>
    <name evidence="4" type="ORF">AALO_G00139380</name>
</gene>
<keyword evidence="2" id="KW-0393">Immunoglobulin domain</keyword>
<dbReference type="FunFam" id="2.60.40.10:FF:001267">
    <property type="entry name" value="Immunoglobulin-like and fibronectin type III domain containing 1"/>
    <property type="match status" value="1"/>
</dbReference>
<keyword evidence="5" id="KW-1185">Reference proteome</keyword>
<dbReference type="PANTHER" id="PTHR13817:SF180">
    <property type="entry name" value="IMMUNOGLOBULIN-LIKE AND FIBRONECTIN TYPE III DOMAIN-CONTAINING 1, TANDEM DUPLICATE 3-RELATED"/>
    <property type="match status" value="1"/>
</dbReference>
<dbReference type="GO" id="GO:0031430">
    <property type="term" value="C:M band"/>
    <property type="evidence" value="ECO:0007669"/>
    <property type="project" value="TreeGrafter"/>
</dbReference>
<accession>A0AAV6GMX9</accession>
<dbReference type="Pfam" id="PF00041">
    <property type="entry name" value="fn3"/>
    <property type="match status" value="3"/>
</dbReference>
<dbReference type="CDD" id="cd00063">
    <property type="entry name" value="FN3"/>
    <property type="match status" value="3"/>
</dbReference>
<dbReference type="FunFam" id="2.60.40.10:FF:001232">
    <property type="entry name" value="Immunoglobulin-like and fibronectin type III domain-containing 1"/>
    <property type="match status" value="1"/>
</dbReference>
<feature type="domain" description="Fibronectin type-III" evidence="3">
    <location>
        <begin position="67"/>
        <end position="161"/>
    </location>
</feature>
<dbReference type="EMBL" id="JADWDJ010000010">
    <property type="protein sequence ID" value="KAG5274717.1"/>
    <property type="molecule type" value="Genomic_DNA"/>
</dbReference>
<dbReference type="Gene3D" id="2.60.40.10">
    <property type="entry name" value="Immunoglobulins"/>
    <property type="match status" value="4"/>
</dbReference>
<dbReference type="AlphaFoldDB" id="A0AAV6GMX9"/>
<reference evidence="4" key="1">
    <citation type="submission" date="2020-10" db="EMBL/GenBank/DDBJ databases">
        <title>Chromosome-scale genome assembly of the Allis shad, Alosa alosa.</title>
        <authorList>
            <person name="Margot Z."/>
            <person name="Christophe K."/>
            <person name="Cabau C."/>
            <person name="Louis A."/>
            <person name="Berthelot C."/>
            <person name="Parey E."/>
            <person name="Roest Crollius H."/>
            <person name="Montfort J."/>
            <person name="Robinson-Rechavi M."/>
            <person name="Bucao C."/>
            <person name="Bouchez O."/>
            <person name="Gislard M."/>
            <person name="Lluch J."/>
            <person name="Milhes M."/>
            <person name="Lampietro C."/>
            <person name="Lopez Roques C."/>
            <person name="Donnadieu C."/>
            <person name="Braasch I."/>
            <person name="Desvignes T."/>
            <person name="Postlethwait J."/>
            <person name="Bobe J."/>
            <person name="Guiguen Y."/>
        </authorList>
    </citation>
    <scope>NUCLEOTIDE SEQUENCE</scope>
    <source>
        <strain evidence="4">M-15738</strain>
        <tissue evidence="4">Blood</tissue>
    </source>
</reference>
<dbReference type="InterPro" id="IPR036116">
    <property type="entry name" value="FN3_sf"/>
</dbReference>
<dbReference type="Proteomes" id="UP000823561">
    <property type="component" value="Chromosome 10"/>
</dbReference>
<dbReference type="SUPFAM" id="SSF48726">
    <property type="entry name" value="Immunoglobulin"/>
    <property type="match status" value="1"/>
</dbReference>
<dbReference type="PANTHER" id="PTHR13817">
    <property type="entry name" value="TITIN"/>
    <property type="match status" value="1"/>
</dbReference>
<dbReference type="PROSITE" id="PS50853">
    <property type="entry name" value="FN3"/>
    <property type="match status" value="2"/>
</dbReference>
<dbReference type="InterPro" id="IPR050964">
    <property type="entry name" value="Striated_Muscle_Regulatory"/>
</dbReference>
<protein>
    <recommendedName>
        <fullName evidence="3">Fibronectin type-III domain-containing protein</fullName>
    </recommendedName>
</protein>
<dbReference type="GO" id="GO:0045214">
    <property type="term" value="P:sarcomere organization"/>
    <property type="evidence" value="ECO:0007669"/>
    <property type="project" value="TreeGrafter"/>
</dbReference>
<dbReference type="InterPro" id="IPR003961">
    <property type="entry name" value="FN3_dom"/>
</dbReference>
<dbReference type="SUPFAM" id="SSF49265">
    <property type="entry name" value="Fibronectin type III"/>
    <property type="match status" value="2"/>
</dbReference>
<evidence type="ECO:0000313" key="5">
    <source>
        <dbReference type="Proteomes" id="UP000823561"/>
    </source>
</evidence>
<dbReference type="Pfam" id="PF07679">
    <property type="entry name" value="I-set"/>
    <property type="match status" value="1"/>
</dbReference>
<feature type="domain" description="Fibronectin type-III" evidence="3">
    <location>
        <begin position="240"/>
        <end position="341"/>
    </location>
</feature>
<dbReference type="InterPro" id="IPR013098">
    <property type="entry name" value="Ig_I-set"/>
</dbReference>
<dbReference type="InterPro" id="IPR013783">
    <property type="entry name" value="Ig-like_fold"/>
</dbReference>
<evidence type="ECO:0000256" key="2">
    <source>
        <dbReference type="ARBA" id="ARBA00023319"/>
    </source>
</evidence>
<keyword evidence="1" id="KW-0677">Repeat</keyword>
<dbReference type="PRINTS" id="PR00014">
    <property type="entry name" value="FNTYPEIII"/>
</dbReference>
<evidence type="ECO:0000256" key="1">
    <source>
        <dbReference type="ARBA" id="ARBA00022737"/>
    </source>
</evidence>
<organism evidence="4 5">
    <name type="scientific">Alosa alosa</name>
    <name type="common">allis shad</name>
    <dbReference type="NCBI Taxonomy" id="278164"/>
    <lineage>
        <taxon>Eukaryota</taxon>
        <taxon>Metazoa</taxon>
        <taxon>Chordata</taxon>
        <taxon>Craniata</taxon>
        <taxon>Vertebrata</taxon>
        <taxon>Euteleostomi</taxon>
        <taxon>Actinopterygii</taxon>
        <taxon>Neopterygii</taxon>
        <taxon>Teleostei</taxon>
        <taxon>Clupei</taxon>
        <taxon>Clupeiformes</taxon>
        <taxon>Clupeoidei</taxon>
        <taxon>Clupeidae</taxon>
        <taxon>Alosa</taxon>
    </lineage>
</organism>
<proteinExistence type="predicted"/>
<name>A0AAV6GMX9_9TELE</name>
<dbReference type="InterPro" id="IPR036179">
    <property type="entry name" value="Ig-like_dom_sf"/>
</dbReference>
<evidence type="ECO:0000259" key="3">
    <source>
        <dbReference type="PROSITE" id="PS50853"/>
    </source>
</evidence>
<dbReference type="SMART" id="SM00060">
    <property type="entry name" value="FN3"/>
    <property type="match status" value="3"/>
</dbReference>